<protein>
    <submittedName>
        <fullName evidence="2">Uncharacterized protein</fullName>
    </submittedName>
</protein>
<feature type="compositionally biased region" description="Polar residues" evidence="1">
    <location>
        <begin position="1"/>
        <end position="10"/>
    </location>
</feature>
<evidence type="ECO:0000313" key="2">
    <source>
        <dbReference type="EMBL" id="KAF6205982.1"/>
    </source>
</evidence>
<comment type="caution">
    <text evidence="2">The sequence shown here is derived from an EMBL/GenBank/DDBJ whole genome shotgun (WGS) entry which is preliminary data.</text>
</comment>
<reference evidence="2" key="1">
    <citation type="journal article" date="2021" name="Mol. Ecol. Resour.">
        <title>Apolygus lucorum genome provides insights into omnivorousness and mesophyll feeding.</title>
        <authorList>
            <person name="Liu Y."/>
            <person name="Liu H."/>
            <person name="Wang H."/>
            <person name="Huang T."/>
            <person name="Liu B."/>
            <person name="Yang B."/>
            <person name="Yin L."/>
            <person name="Li B."/>
            <person name="Zhang Y."/>
            <person name="Zhang S."/>
            <person name="Jiang F."/>
            <person name="Zhang X."/>
            <person name="Ren Y."/>
            <person name="Wang B."/>
            <person name="Wang S."/>
            <person name="Lu Y."/>
            <person name="Wu K."/>
            <person name="Fan W."/>
            <person name="Wang G."/>
        </authorList>
    </citation>
    <scope>NUCLEOTIDE SEQUENCE</scope>
    <source>
        <strain evidence="2">12Hb</strain>
    </source>
</reference>
<evidence type="ECO:0000256" key="1">
    <source>
        <dbReference type="SAM" id="MobiDB-lite"/>
    </source>
</evidence>
<dbReference type="Proteomes" id="UP000466442">
    <property type="component" value="Unassembled WGS sequence"/>
</dbReference>
<sequence>MLGSQVSGNPSAFDDDADDYYNASEIQVESVVDDEYITQVAENENIDDQDTSTSTNGRPLNFNKTVFPKVLRKAPSTPLLTSNF</sequence>
<gene>
    <name evidence="2" type="ORF">GE061_017206</name>
</gene>
<dbReference type="AlphaFoldDB" id="A0A8S9XAD0"/>
<organism evidence="2 3">
    <name type="scientific">Apolygus lucorum</name>
    <name type="common">Small green plant bug</name>
    <name type="synonym">Lygocoris lucorum</name>
    <dbReference type="NCBI Taxonomy" id="248454"/>
    <lineage>
        <taxon>Eukaryota</taxon>
        <taxon>Metazoa</taxon>
        <taxon>Ecdysozoa</taxon>
        <taxon>Arthropoda</taxon>
        <taxon>Hexapoda</taxon>
        <taxon>Insecta</taxon>
        <taxon>Pterygota</taxon>
        <taxon>Neoptera</taxon>
        <taxon>Paraneoptera</taxon>
        <taxon>Hemiptera</taxon>
        <taxon>Heteroptera</taxon>
        <taxon>Panheteroptera</taxon>
        <taxon>Cimicomorpha</taxon>
        <taxon>Miridae</taxon>
        <taxon>Mirini</taxon>
        <taxon>Apolygus</taxon>
    </lineage>
</organism>
<proteinExistence type="predicted"/>
<dbReference type="EMBL" id="WIXP02000008">
    <property type="protein sequence ID" value="KAF6205982.1"/>
    <property type="molecule type" value="Genomic_DNA"/>
</dbReference>
<name>A0A8S9XAD0_APOLU</name>
<keyword evidence="3" id="KW-1185">Reference proteome</keyword>
<feature type="region of interest" description="Disordered" evidence="1">
    <location>
        <begin position="1"/>
        <end position="20"/>
    </location>
</feature>
<evidence type="ECO:0000313" key="3">
    <source>
        <dbReference type="Proteomes" id="UP000466442"/>
    </source>
</evidence>
<accession>A0A8S9XAD0</accession>